<evidence type="ECO:0000259" key="2">
    <source>
        <dbReference type="Pfam" id="PF00156"/>
    </source>
</evidence>
<name>A0A1M6RD03_9AQUI</name>
<dbReference type="Gene3D" id="3.40.50.2020">
    <property type="match status" value="1"/>
</dbReference>
<keyword evidence="3" id="KW-0328">Glycosyltransferase</keyword>
<dbReference type="EMBL" id="LT670846">
    <property type="protein sequence ID" value="SHK30344.1"/>
    <property type="molecule type" value="Genomic_DNA"/>
</dbReference>
<dbReference type="AlphaFoldDB" id="A0A1M6RD03"/>
<dbReference type="GO" id="GO:0016757">
    <property type="term" value="F:glycosyltransferase activity"/>
    <property type="evidence" value="ECO:0007669"/>
    <property type="project" value="UniProtKB-KW"/>
</dbReference>
<dbReference type="Pfam" id="PF00156">
    <property type="entry name" value="Pribosyltran"/>
    <property type="match status" value="1"/>
</dbReference>
<feature type="domain" description="Phosphoribosyltransferase" evidence="2">
    <location>
        <begin position="125"/>
        <end position="209"/>
    </location>
</feature>
<sequence length="216" mass="24753">MDLLKLPLRLLGIVEEGCINCGGTLDNLSQGYFCSPCLDSIKPFHPYEYKRIPYLFSYRVFGLYQGVLREVIRVIKFENSKTLAYELGRRIAPYLWEYIEEIGPDVITYPPLNIRRFWSRGFNHVKAILQGAQVPALQLFERVGLSKPMALAKGKEERKRYAKEYRLKKEIIDFVEGKRILVVDDLITTGTTVSRLAELLLCVGADEVHGFFVAGE</sequence>
<evidence type="ECO:0000256" key="1">
    <source>
        <dbReference type="ARBA" id="ARBA00008007"/>
    </source>
</evidence>
<proteinExistence type="inferred from homology"/>
<gene>
    <name evidence="3" type="ORF">SAMN05444391_0600</name>
</gene>
<keyword evidence="4" id="KW-1185">Reference proteome</keyword>
<evidence type="ECO:0000313" key="4">
    <source>
        <dbReference type="Proteomes" id="UP000189810"/>
    </source>
</evidence>
<keyword evidence="3" id="KW-0808">Transferase</keyword>
<dbReference type="InterPro" id="IPR000836">
    <property type="entry name" value="PRTase_dom"/>
</dbReference>
<comment type="similarity">
    <text evidence="1">Belongs to the ComF/GntX family.</text>
</comment>
<accession>A0A1M6RD03</accession>
<dbReference type="InterPro" id="IPR051910">
    <property type="entry name" value="ComF/GntX_DNA_util-trans"/>
</dbReference>
<reference evidence="3 4" key="1">
    <citation type="submission" date="2016-11" db="EMBL/GenBank/DDBJ databases">
        <authorList>
            <person name="Jaros S."/>
            <person name="Januszkiewicz K."/>
            <person name="Wedrychowicz H."/>
        </authorList>
    </citation>
    <scope>NUCLEOTIDE SEQUENCE [LARGE SCALE GENOMIC DNA]</scope>
    <source>
        <strain evidence="3 4">DSM 19557</strain>
    </source>
</reference>
<dbReference type="PANTHER" id="PTHR47505">
    <property type="entry name" value="DNA UTILIZATION PROTEIN YHGH"/>
    <property type="match status" value="1"/>
</dbReference>
<dbReference type="Proteomes" id="UP000189810">
    <property type="component" value="Chromosome I"/>
</dbReference>
<organism evidence="3 4">
    <name type="scientific">Thermocrinis minervae</name>
    <dbReference type="NCBI Taxonomy" id="381751"/>
    <lineage>
        <taxon>Bacteria</taxon>
        <taxon>Pseudomonadati</taxon>
        <taxon>Aquificota</taxon>
        <taxon>Aquificia</taxon>
        <taxon>Aquificales</taxon>
        <taxon>Aquificaceae</taxon>
        <taxon>Thermocrinis</taxon>
    </lineage>
</organism>
<dbReference type="SUPFAM" id="SSF53271">
    <property type="entry name" value="PRTase-like"/>
    <property type="match status" value="1"/>
</dbReference>
<dbReference type="PANTHER" id="PTHR47505:SF1">
    <property type="entry name" value="DNA UTILIZATION PROTEIN YHGH"/>
    <property type="match status" value="1"/>
</dbReference>
<dbReference type="CDD" id="cd06223">
    <property type="entry name" value="PRTases_typeI"/>
    <property type="match status" value="1"/>
</dbReference>
<protein>
    <submittedName>
        <fullName evidence="3">Predicted amidophosphoribosyltransferases</fullName>
    </submittedName>
</protein>
<dbReference type="InterPro" id="IPR029057">
    <property type="entry name" value="PRTase-like"/>
</dbReference>
<dbReference type="STRING" id="381751.SAMN05444391_0600"/>
<evidence type="ECO:0000313" key="3">
    <source>
        <dbReference type="EMBL" id="SHK30344.1"/>
    </source>
</evidence>
<dbReference type="RefSeq" id="WP_079653759.1">
    <property type="nucleotide sequence ID" value="NZ_LT670846.1"/>
</dbReference>
<dbReference type="OrthoDB" id="9779910at2"/>